<name>A0A9P4NTU1_9PEZI</name>
<evidence type="ECO:0008006" key="3">
    <source>
        <dbReference type="Google" id="ProtNLM"/>
    </source>
</evidence>
<protein>
    <recommendedName>
        <fullName evidence="3">F-box domain-containing protein</fullName>
    </recommendedName>
</protein>
<sequence>MSLLESFISLTSVSSKTTLSRPSTATSWNTKLSRRSSTSSYNTLFKSGANFEDVPTLVRTPWELERFRRSNVSRNKPPTPRSLPAHIFQNLPEEIYLCILQQLECSYFDDWAGTCTSCYVKDLHNLAFTSRAWEKSARRQLYTKIWISSLDPTSVKQSRRLPYHRIKLLRRTLRDASHIGRLVKELRFPDAQEIYQTASTNERQKIINNLASLVMSCPSLERFTGLYLTYDHGYDRLTNAISTRPCLKEKVWVLKADDVGWDENGIYRAKSRFHDPLWKFDNTDAFLHAHDNWACLDTLCLFGQGNCSMMDFRSFIATFRNLPSLKHLVISDFEIDQFNDRTLQAIPAMRSLRLQDLPGLTEKGLMRFANSEAAKSIRRLSLIGLEIASAAVISRYFANLSKLRRFVLAQEACPCLAPGLDIPSILYASDSLEYLHWDVLAYGPAYHDLASSISAGGMPSLRTIRAPSDDDGFLQALCRPRDQITLPIDAHLINQIEDPFSLSLLSTARREAQKRLEEAKQIPLMRIVVDEGGVIQHTYTLWDYMGTLGSKIIYSLEPDAEGSEEPIAGLNDLLLRKEVQGSSKICSGGGSVTNDRRERDRTKKQHVQRRMVKAPGLEVFF</sequence>
<dbReference type="InterPro" id="IPR032675">
    <property type="entry name" value="LRR_dom_sf"/>
</dbReference>
<reference evidence="1" key="1">
    <citation type="journal article" date="2020" name="Stud. Mycol.">
        <title>101 Dothideomycetes genomes: a test case for predicting lifestyles and emergence of pathogens.</title>
        <authorList>
            <person name="Haridas S."/>
            <person name="Albert R."/>
            <person name="Binder M."/>
            <person name="Bloem J."/>
            <person name="Labutti K."/>
            <person name="Salamov A."/>
            <person name="Andreopoulos B."/>
            <person name="Baker S."/>
            <person name="Barry K."/>
            <person name="Bills G."/>
            <person name="Bluhm B."/>
            <person name="Cannon C."/>
            <person name="Castanera R."/>
            <person name="Culley D."/>
            <person name="Daum C."/>
            <person name="Ezra D."/>
            <person name="Gonzalez J."/>
            <person name="Henrissat B."/>
            <person name="Kuo A."/>
            <person name="Liang C."/>
            <person name="Lipzen A."/>
            <person name="Lutzoni F."/>
            <person name="Magnuson J."/>
            <person name="Mondo S."/>
            <person name="Nolan M."/>
            <person name="Ohm R."/>
            <person name="Pangilinan J."/>
            <person name="Park H.-J."/>
            <person name="Ramirez L."/>
            <person name="Alfaro M."/>
            <person name="Sun H."/>
            <person name="Tritt A."/>
            <person name="Yoshinaga Y."/>
            <person name="Zwiers L.-H."/>
            <person name="Turgeon B."/>
            <person name="Goodwin S."/>
            <person name="Spatafora J."/>
            <person name="Crous P."/>
            <person name="Grigoriev I."/>
        </authorList>
    </citation>
    <scope>NUCLEOTIDE SEQUENCE</scope>
    <source>
        <strain evidence="1">CBS 130266</strain>
    </source>
</reference>
<evidence type="ECO:0000313" key="1">
    <source>
        <dbReference type="EMBL" id="KAF2431174.1"/>
    </source>
</evidence>
<dbReference type="SUPFAM" id="SSF52047">
    <property type="entry name" value="RNI-like"/>
    <property type="match status" value="1"/>
</dbReference>
<dbReference type="EMBL" id="MU007033">
    <property type="protein sequence ID" value="KAF2431174.1"/>
    <property type="molecule type" value="Genomic_DNA"/>
</dbReference>
<dbReference type="OrthoDB" id="3210378at2759"/>
<evidence type="ECO:0000313" key="2">
    <source>
        <dbReference type="Proteomes" id="UP000800235"/>
    </source>
</evidence>
<accession>A0A9P4NTU1</accession>
<gene>
    <name evidence="1" type="ORF">EJ08DRAFT_587787</name>
</gene>
<organism evidence="1 2">
    <name type="scientific">Tothia fuscella</name>
    <dbReference type="NCBI Taxonomy" id="1048955"/>
    <lineage>
        <taxon>Eukaryota</taxon>
        <taxon>Fungi</taxon>
        <taxon>Dikarya</taxon>
        <taxon>Ascomycota</taxon>
        <taxon>Pezizomycotina</taxon>
        <taxon>Dothideomycetes</taxon>
        <taxon>Pleosporomycetidae</taxon>
        <taxon>Venturiales</taxon>
        <taxon>Cylindrosympodiaceae</taxon>
        <taxon>Tothia</taxon>
    </lineage>
</organism>
<comment type="caution">
    <text evidence="1">The sequence shown here is derived from an EMBL/GenBank/DDBJ whole genome shotgun (WGS) entry which is preliminary data.</text>
</comment>
<dbReference type="Gene3D" id="3.80.10.10">
    <property type="entry name" value="Ribonuclease Inhibitor"/>
    <property type="match status" value="1"/>
</dbReference>
<dbReference type="AlphaFoldDB" id="A0A9P4NTU1"/>
<proteinExistence type="predicted"/>
<keyword evidence="2" id="KW-1185">Reference proteome</keyword>
<dbReference type="Proteomes" id="UP000800235">
    <property type="component" value="Unassembled WGS sequence"/>
</dbReference>